<evidence type="ECO:0000256" key="1">
    <source>
        <dbReference type="ARBA" id="ARBA00022475"/>
    </source>
</evidence>
<keyword evidence="4" id="KW-0564">Palmitate</keyword>
<evidence type="ECO:0000256" key="6">
    <source>
        <dbReference type="SAM" id="SignalP"/>
    </source>
</evidence>
<evidence type="ECO:0000256" key="5">
    <source>
        <dbReference type="ARBA" id="ARBA00023288"/>
    </source>
</evidence>
<dbReference type="Pfam" id="PF03783">
    <property type="entry name" value="CsgG"/>
    <property type="match status" value="1"/>
</dbReference>
<reference evidence="7" key="1">
    <citation type="submission" date="2012-04" db="EMBL/GenBank/DDBJ databases">
        <title>Finished genome of Dactylococcopsis salina PCC 8305.</title>
        <authorList>
            <consortium name="US DOE Joint Genome Institute"/>
            <person name="Gugger M."/>
            <person name="Coursin T."/>
            <person name="Rippka R."/>
            <person name="Tandeau De Marsac N."/>
            <person name="Huntemann M."/>
            <person name="Wei C.-L."/>
            <person name="Han J."/>
            <person name="Detter J.C."/>
            <person name="Han C."/>
            <person name="Tapia R."/>
            <person name="Daligault H."/>
            <person name="Chen A."/>
            <person name="Krypides N."/>
            <person name="Mavromatis K."/>
            <person name="Markowitz V."/>
            <person name="Szeto E."/>
            <person name="Ivanova N."/>
            <person name="Ovchinnikova G."/>
            <person name="Pagani I."/>
            <person name="Pati A."/>
            <person name="Goodwin L."/>
            <person name="Peters L."/>
            <person name="Pitluck S."/>
            <person name="Woyke T."/>
            <person name="Kerfeld C."/>
        </authorList>
    </citation>
    <scope>NUCLEOTIDE SEQUENCE [LARGE SCALE GENOMIC DNA]</scope>
    <source>
        <strain evidence="7">PCC 8305</strain>
    </source>
</reference>
<evidence type="ECO:0000256" key="2">
    <source>
        <dbReference type="ARBA" id="ARBA00022729"/>
    </source>
</evidence>
<dbReference type="STRING" id="13035.Dacsa_3205"/>
<dbReference type="Gene3D" id="3.40.50.10610">
    <property type="entry name" value="ABC-type transport auxiliary lipoprotein component"/>
    <property type="match status" value="1"/>
</dbReference>
<gene>
    <name evidence="7" type="ORF">Dacsa_3205</name>
</gene>
<dbReference type="EMBL" id="CP003944">
    <property type="protein sequence ID" value="AFZ51726.1"/>
    <property type="molecule type" value="Genomic_DNA"/>
</dbReference>
<dbReference type="KEGG" id="dsl:Dacsa_3205"/>
<dbReference type="PANTHER" id="PTHR41164">
    <property type="entry name" value="CURLI PRODUCTION ASSEMBLY/TRANSPORT COMPONENT CSGG"/>
    <property type="match status" value="1"/>
</dbReference>
<accession>K9YXR7</accession>
<dbReference type="AlphaFoldDB" id="K9YXR7"/>
<feature type="chain" id="PRO_5003938989" evidence="6">
    <location>
        <begin position="25"/>
        <end position="340"/>
    </location>
</feature>
<dbReference type="Proteomes" id="UP000010482">
    <property type="component" value="Chromosome"/>
</dbReference>
<proteinExistence type="predicted"/>
<evidence type="ECO:0000313" key="8">
    <source>
        <dbReference type="Proteomes" id="UP000010482"/>
    </source>
</evidence>
<sequence length="340" mass="35413">MLHRFLTSSVLFVCSLMFTENSVASSFNIDSTPLASKSQTILAQDSMDNSDTLEKPRIAVIDFDFSSVGSPNLLSLIPGGADGVADILVTALVQGGKYTVVERSEIETILAEQNLGASGRIDASTAAEIGKILGVRAVIIGSVTQFDLQRQSGGGGVFGIGASTQDTDAEVAINARVIDTSTAEILYAIDGKGNQSQSDTQVSIFGVRAGSSTSNEGKLLTLATEQAVKEISDAMGEEASAIATLQKPVPQVDAIVANVSGSTIILNKGTNQGYRTGMTVSIERVTDEIKDPETGEILRKLTTQVAEVKLTDVDGKSSLGEIISGAPPKVGDVAKPMVTE</sequence>
<keyword evidence="5" id="KW-0449">Lipoprotein</keyword>
<dbReference type="GO" id="GO:0030288">
    <property type="term" value="C:outer membrane-bounded periplasmic space"/>
    <property type="evidence" value="ECO:0007669"/>
    <property type="project" value="InterPro"/>
</dbReference>
<keyword evidence="1" id="KW-1003">Cell membrane</keyword>
<evidence type="ECO:0000256" key="4">
    <source>
        <dbReference type="ARBA" id="ARBA00023139"/>
    </source>
</evidence>
<keyword evidence="8" id="KW-1185">Reference proteome</keyword>
<dbReference type="PATRIC" id="fig|13035.3.peg.3626"/>
<protein>
    <submittedName>
        <fullName evidence="7">Uncharacterized protein involved in formation of curli polymers</fullName>
    </submittedName>
</protein>
<dbReference type="PANTHER" id="PTHR41164:SF1">
    <property type="entry name" value="CURLI PRODUCTION ASSEMBLY_TRANSPORT COMPONENT CSGG"/>
    <property type="match status" value="1"/>
</dbReference>
<feature type="signal peptide" evidence="6">
    <location>
        <begin position="1"/>
        <end position="24"/>
    </location>
</feature>
<organism evidence="7 8">
    <name type="scientific">Dactylococcopsis salina (strain PCC 8305)</name>
    <name type="common">Myxobactron salinum</name>
    <dbReference type="NCBI Taxonomy" id="13035"/>
    <lineage>
        <taxon>Bacteria</taxon>
        <taxon>Bacillati</taxon>
        <taxon>Cyanobacteriota</taxon>
        <taxon>Cyanophyceae</taxon>
        <taxon>Nodosilineales</taxon>
        <taxon>Cymatolegaceae</taxon>
        <taxon>Dactylococcopsis</taxon>
    </lineage>
</organism>
<name>K9YXR7_DACS8</name>
<keyword evidence="2 6" id="KW-0732">Signal</keyword>
<evidence type="ECO:0000313" key="7">
    <source>
        <dbReference type="EMBL" id="AFZ51726.1"/>
    </source>
</evidence>
<keyword evidence="3" id="KW-0472">Membrane</keyword>
<dbReference type="eggNOG" id="COG1462">
    <property type="taxonomic scope" value="Bacteria"/>
</dbReference>
<dbReference type="InterPro" id="IPR005534">
    <property type="entry name" value="Curli_assmbl/transp-comp_CsgG"/>
</dbReference>
<dbReference type="HOGENOM" id="CLU_068064_0_0_3"/>
<evidence type="ECO:0000256" key="3">
    <source>
        <dbReference type="ARBA" id="ARBA00023136"/>
    </source>
</evidence>